<evidence type="ECO:0000313" key="3">
    <source>
        <dbReference type="Proteomes" id="UP000094389"/>
    </source>
</evidence>
<feature type="region of interest" description="Disordered" evidence="1">
    <location>
        <begin position="116"/>
        <end position="154"/>
    </location>
</feature>
<evidence type="ECO:0000256" key="1">
    <source>
        <dbReference type="SAM" id="MobiDB-lite"/>
    </source>
</evidence>
<feature type="compositionally biased region" description="Basic and acidic residues" evidence="1">
    <location>
        <begin position="79"/>
        <end position="90"/>
    </location>
</feature>
<dbReference type="AlphaFoldDB" id="A0A1E4RU42"/>
<gene>
    <name evidence="2" type="ORF">CYBJADRAFT_175941</name>
</gene>
<protein>
    <submittedName>
        <fullName evidence="2">Uncharacterized protein</fullName>
    </submittedName>
</protein>
<dbReference type="Proteomes" id="UP000094389">
    <property type="component" value="Unassembled WGS sequence"/>
</dbReference>
<feature type="compositionally biased region" description="Polar residues" evidence="1">
    <location>
        <begin position="138"/>
        <end position="148"/>
    </location>
</feature>
<keyword evidence="3" id="KW-1185">Reference proteome</keyword>
<sequence>MARNKRELSWGSSNYVLNLKKKHQRLIQNHSGKFKRIEDTEPRHLQVLSQNIHAEITDLPQQPPLHKPGPEPDNGTMADRIRGGRSNEAHLAERALEEIRRDGAFDNDPDFAHIIGHATKGFNKNDDPVYDQQQQQQRKSQTPRNSVYNPGGLE</sequence>
<dbReference type="EMBL" id="KV453982">
    <property type="protein sequence ID" value="ODV70585.1"/>
    <property type="molecule type" value="Genomic_DNA"/>
</dbReference>
<name>A0A1E4RU42_CYBJN</name>
<feature type="region of interest" description="Disordered" evidence="1">
    <location>
        <begin position="57"/>
        <end position="90"/>
    </location>
</feature>
<organism evidence="2 3">
    <name type="scientific">Cyberlindnera jadinii (strain ATCC 18201 / CBS 1600 / BCRC 20928 / JCM 3617 / NBRC 0987 / NRRL Y-1542)</name>
    <name type="common">Torula yeast</name>
    <name type="synonym">Candida utilis</name>
    <dbReference type="NCBI Taxonomy" id="983966"/>
    <lineage>
        <taxon>Eukaryota</taxon>
        <taxon>Fungi</taxon>
        <taxon>Dikarya</taxon>
        <taxon>Ascomycota</taxon>
        <taxon>Saccharomycotina</taxon>
        <taxon>Saccharomycetes</taxon>
        <taxon>Phaffomycetales</taxon>
        <taxon>Phaffomycetaceae</taxon>
        <taxon>Cyberlindnera</taxon>
    </lineage>
</organism>
<dbReference type="RefSeq" id="XP_020067624.1">
    <property type="nucleotide sequence ID" value="XM_020216754.1"/>
</dbReference>
<dbReference type="GeneID" id="30991150"/>
<reference evidence="2 3" key="1">
    <citation type="journal article" date="2016" name="Proc. Natl. Acad. Sci. U.S.A.">
        <title>Comparative genomics of biotechnologically important yeasts.</title>
        <authorList>
            <person name="Riley R."/>
            <person name="Haridas S."/>
            <person name="Wolfe K.H."/>
            <person name="Lopes M.R."/>
            <person name="Hittinger C.T."/>
            <person name="Goeker M."/>
            <person name="Salamov A.A."/>
            <person name="Wisecaver J.H."/>
            <person name="Long T.M."/>
            <person name="Calvey C.H."/>
            <person name="Aerts A.L."/>
            <person name="Barry K.W."/>
            <person name="Choi C."/>
            <person name="Clum A."/>
            <person name="Coughlan A.Y."/>
            <person name="Deshpande S."/>
            <person name="Douglass A.P."/>
            <person name="Hanson S.J."/>
            <person name="Klenk H.-P."/>
            <person name="LaButti K.M."/>
            <person name="Lapidus A."/>
            <person name="Lindquist E.A."/>
            <person name="Lipzen A.M."/>
            <person name="Meier-Kolthoff J.P."/>
            <person name="Ohm R.A."/>
            <person name="Otillar R.P."/>
            <person name="Pangilinan J.L."/>
            <person name="Peng Y."/>
            <person name="Rokas A."/>
            <person name="Rosa C.A."/>
            <person name="Scheuner C."/>
            <person name="Sibirny A.A."/>
            <person name="Slot J.C."/>
            <person name="Stielow J.B."/>
            <person name="Sun H."/>
            <person name="Kurtzman C.P."/>
            <person name="Blackwell M."/>
            <person name="Grigoriev I.V."/>
            <person name="Jeffries T.W."/>
        </authorList>
    </citation>
    <scope>NUCLEOTIDE SEQUENCE [LARGE SCALE GENOMIC DNA]</scope>
    <source>
        <strain evidence="3">ATCC 18201 / CBS 1600 / BCRC 20928 / JCM 3617 / NBRC 0987 / NRRL Y-1542</strain>
    </source>
</reference>
<accession>A0A1E4RU42</accession>
<proteinExistence type="predicted"/>
<evidence type="ECO:0000313" key="2">
    <source>
        <dbReference type="EMBL" id="ODV70585.1"/>
    </source>
</evidence>